<dbReference type="InterPro" id="IPR050763">
    <property type="entry name" value="ABC_transporter_ATP-binding"/>
</dbReference>
<accession>A0A6L8W4Z8</accession>
<feature type="domain" description="ABC transporter" evidence="10">
    <location>
        <begin position="7"/>
        <end position="237"/>
    </location>
</feature>
<keyword evidence="8" id="KW-1278">Translocase</keyword>
<dbReference type="PROSITE" id="PS00211">
    <property type="entry name" value="ABC_TRANSPORTER_1"/>
    <property type="match status" value="1"/>
</dbReference>
<proteinExistence type="inferred from homology"/>
<dbReference type="GO" id="GO:0005886">
    <property type="term" value="C:plasma membrane"/>
    <property type="evidence" value="ECO:0007669"/>
    <property type="project" value="UniProtKB-SubCell"/>
</dbReference>
<dbReference type="EMBL" id="WTUW01000001">
    <property type="protein sequence ID" value="MZR29563.1"/>
    <property type="molecule type" value="Genomic_DNA"/>
</dbReference>
<evidence type="ECO:0000313" key="12">
    <source>
        <dbReference type="Proteomes" id="UP000476030"/>
    </source>
</evidence>
<dbReference type="PANTHER" id="PTHR42711">
    <property type="entry name" value="ABC TRANSPORTER ATP-BINDING PROTEIN"/>
    <property type="match status" value="1"/>
</dbReference>
<comment type="subcellular location">
    <subcellularLocation>
        <location evidence="1">Cell membrane</location>
    </subcellularLocation>
</comment>
<dbReference type="SUPFAM" id="SSF52540">
    <property type="entry name" value="P-loop containing nucleoside triphosphate hydrolases"/>
    <property type="match status" value="1"/>
</dbReference>
<comment type="similarity">
    <text evidence="2">Belongs to the ABC transporter superfamily.</text>
</comment>
<dbReference type="InterPro" id="IPR003439">
    <property type="entry name" value="ABC_transporter-like_ATP-bd"/>
</dbReference>
<dbReference type="InterPro" id="IPR003593">
    <property type="entry name" value="AAA+_ATPase"/>
</dbReference>
<dbReference type="GO" id="GO:0016887">
    <property type="term" value="F:ATP hydrolysis activity"/>
    <property type="evidence" value="ECO:0007669"/>
    <property type="project" value="InterPro"/>
</dbReference>
<dbReference type="FunFam" id="3.40.50.300:FF:000589">
    <property type="entry name" value="ABC transporter, ATP-binding subunit"/>
    <property type="match status" value="1"/>
</dbReference>
<evidence type="ECO:0000256" key="2">
    <source>
        <dbReference type="ARBA" id="ARBA00005417"/>
    </source>
</evidence>
<evidence type="ECO:0000313" key="11">
    <source>
        <dbReference type="EMBL" id="MZR29563.1"/>
    </source>
</evidence>
<dbReference type="Pfam" id="PF00005">
    <property type="entry name" value="ABC_tran"/>
    <property type="match status" value="1"/>
</dbReference>
<keyword evidence="4" id="KW-0536">Nodulation</keyword>
<dbReference type="RefSeq" id="WP_161314023.1">
    <property type="nucleotide sequence ID" value="NZ_WTUW01000001.1"/>
</dbReference>
<name>A0A6L8W4Z8_9PROT</name>
<dbReference type="SMART" id="SM00382">
    <property type="entry name" value="AAA"/>
    <property type="match status" value="1"/>
</dbReference>
<dbReference type="AlphaFoldDB" id="A0A6L8W4Z8"/>
<keyword evidence="9" id="KW-0472">Membrane</keyword>
<evidence type="ECO:0000256" key="3">
    <source>
        <dbReference type="ARBA" id="ARBA00022448"/>
    </source>
</evidence>
<keyword evidence="5" id="KW-1003">Cell membrane</keyword>
<sequence>MKRPSVITATNLVKRYGTLEVVKGINFSVPAGQCFGLLGPNGAGKSTTMRMIMGLSEVSSGELEVFGESASAMSREVKAKIGLVPQESNLDPDITVLENLVAFGRYFALSKSIIDQRSKKLLDFMQLNDKKFAPVNALSGGMKRRLTIARALIGDPEMVILDEPTTGLDPQARVLIWKQLTELKKDGRTLLLTTHYMDEAQRLCDQIVVIDSGMILDQGTPDELIARHVKGFVFEVQKPNLAASPENRWEQEDIGDSVLYFVDDTAEFIADLPEEAIYLHRPANLEDVFLRLTGRKLREN</sequence>
<gene>
    <name evidence="11" type="ORF">GQE98_02840</name>
</gene>
<protein>
    <submittedName>
        <fullName evidence="11">ATP-binding cassette domain-containing protein</fullName>
    </submittedName>
</protein>
<evidence type="ECO:0000256" key="8">
    <source>
        <dbReference type="ARBA" id="ARBA00022967"/>
    </source>
</evidence>
<reference evidence="11 12" key="1">
    <citation type="submission" date="2019-12" db="EMBL/GenBank/DDBJ databases">
        <title>Snethiella sp. nov. sp. isolated from sea sand.</title>
        <authorList>
            <person name="Kim J."/>
            <person name="Jeong S.E."/>
            <person name="Jung H.S."/>
            <person name="Jeon C.O."/>
        </authorList>
    </citation>
    <scope>NUCLEOTIDE SEQUENCE [LARGE SCALE GENOMIC DNA]</scope>
    <source>
        <strain evidence="11 12">DP05</strain>
    </source>
</reference>
<comment type="caution">
    <text evidence="11">The sequence shown here is derived from an EMBL/GenBank/DDBJ whole genome shotgun (WGS) entry which is preliminary data.</text>
</comment>
<evidence type="ECO:0000256" key="4">
    <source>
        <dbReference type="ARBA" id="ARBA00022458"/>
    </source>
</evidence>
<dbReference type="InterPro" id="IPR027417">
    <property type="entry name" value="P-loop_NTPase"/>
</dbReference>
<dbReference type="PANTHER" id="PTHR42711:SF5">
    <property type="entry name" value="ABC TRANSPORTER ATP-BINDING PROTEIN NATA"/>
    <property type="match status" value="1"/>
</dbReference>
<evidence type="ECO:0000256" key="1">
    <source>
        <dbReference type="ARBA" id="ARBA00004236"/>
    </source>
</evidence>
<keyword evidence="12" id="KW-1185">Reference proteome</keyword>
<dbReference type="Gene3D" id="3.40.50.300">
    <property type="entry name" value="P-loop containing nucleotide triphosphate hydrolases"/>
    <property type="match status" value="1"/>
</dbReference>
<dbReference type="GO" id="GO:0005524">
    <property type="term" value="F:ATP binding"/>
    <property type="evidence" value="ECO:0007669"/>
    <property type="project" value="UniProtKB-KW"/>
</dbReference>
<dbReference type="PROSITE" id="PS50893">
    <property type="entry name" value="ABC_TRANSPORTER_2"/>
    <property type="match status" value="1"/>
</dbReference>
<evidence type="ECO:0000256" key="5">
    <source>
        <dbReference type="ARBA" id="ARBA00022475"/>
    </source>
</evidence>
<evidence type="ECO:0000256" key="6">
    <source>
        <dbReference type="ARBA" id="ARBA00022741"/>
    </source>
</evidence>
<evidence type="ECO:0000256" key="9">
    <source>
        <dbReference type="ARBA" id="ARBA00023136"/>
    </source>
</evidence>
<evidence type="ECO:0000259" key="10">
    <source>
        <dbReference type="PROSITE" id="PS50893"/>
    </source>
</evidence>
<dbReference type="Proteomes" id="UP000476030">
    <property type="component" value="Unassembled WGS sequence"/>
</dbReference>
<evidence type="ECO:0000256" key="7">
    <source>
        <dbReference type="ARBA" id="ARBA00022840"/>
    </source>
</evidence>
<dbReference type="InterPro" id="IPR017871">
    <property type="entry name" value="ABC_transporter-like_CS"/>
</dbReference>
<keyword evidence="3" id="KW-0813">Transport</keyword>
<keyword evidence="6" id="KW-0547">Nucleotide-binding</keyword>
<keyword evidence="7 11" id="KW-0067">ATP-binding</keyword>
<organism evidence="11 12">
    <name type="scientific">Sneathiella litorea</name>
    <dbReference type="NCBI Taxonomy" id="2606216"/>
    <lineage>
        <taxon>Bacteria</taxon>
        <taxon>Pseudomonadati</taxon>
        <taxon>Pseudomonadota</taxon>
        <taxon>Alphaproteobacteria</taxon>
        <taxon>Sneathiellales</taxon>
        <taxon>Sneathiellaceae</taxon>
        <taxon>Sneathiella</taxon>
    </lineage>
</organism>